<dbReference type="GO" id="GO:0006353">
    <property type="term" value="P:DNA-templated transcription termination"/>
    <property type="evidence" value="ECO:0007669"/>
    <property type="project" value="UniProtKB-KW"/>
</dbReference>
<dbReference type="KEGG" id="mtr:25488166"/>
<dbReference type="Pfam" id="PF02536">
    <property type="entry name" value="mTERF"/>
    <property type="match status" value="1"/>
</dbReference>
<reference evidence="4 7" key="1">
    <citation type="journal article" date="2011" name="Nature">
        <title>The Medicago genome provides insight into the evolution of rhizobial symbioses.</title>
        <authorList>
            <person name="Young N.D."/>
            <person name="Debelle F."/>
            <person name="Oldroyd G.E."/>
            <person name="Geurts R."/>
            <person name="Cannon S.B."/>
            <person name="Udvardi M.K."/>
            <person name="Benedito V.A."/>
            <person name="Mayer K.F."/>
            <person name="Gouzy J."/>
            <person name="Schoof H."/>
            <person name="Van de Peer Y."/>
            <person name="Proost S."/>
            <person name="Cook D.R."/>
            <person name="Meyers B.C."/>
            <person name="Spannagl M."/>
            <person name="Cheung F."/>
            <person name="De Mita S."/>
            <person name="Krishnakumar V."/>
            <person name="Gundlach H."/>
            <person name="Zhou S."/>
            <person name="Mudge J."/>
            <person name="Bharti A.K."/>
            <person name="Murray J.D."/>
            <person name="Naoumkina M.A."/>
            <person name="Rosen B."/>
            <person name="Silverstein K.A."/>
            <person name="Tang H."/>
            <person name="Rombauts S."/>
            <person name="Zhao P.X."/>
            <person name="Zhou P."/>
            <person name="Barbe V."/>
            <person name="Bardou P."/>
            <person name="Bechner M."/>
            <person name="Bellec A."/>
            <person name="Berger A."/>
            <person name="Berges H."/>
            <person name="Bidwell S."/>
            <person name="Bisseling T."/>
            <person name="Choisne N."/>
            <person name="Couloux A."/>
            <person name="Denny R."/>
            <person name="Deshpande S."/>
            <person name="Dai X."/>
            <person name="Doyle J.J."/>
            <person name="Dudez A.M."/>
            <person name="Farmer A.D."/>
            <person name="Fouteau S."/>
            <person name="Franken C."/>
            <person name="Gibelin C."/>
            <person name="Gish J."/>
            <person name="Goldstein S."/>
            <person name="Gonzalez A.J."/>
            <person name="Green P.J."/>
            <person name="Hallab A."/>
            <person name="Hartog M."/>
            <person name="Hua A."/>
            <person name="Humphray S.J."/>
            <person name="Jeong D.H."/>
            <person name="Jing Y."/>
            <person name="Jocker A."/>
            <person name="Kenton S.M."/>
            <person name="Kim D.J."/>
            <person name="Klee K."/>
            <person name="Lai H."/>
            <person name="Lang C."/>
            <person name="Lin S."/>
            <person name="Macmil S.L."/>
            <person name="Magdelenat G."/>
            <person name="Matthews L."/>
            <person name="McCorrison J."/>
            <person name="Monaghan E.L."/>
            <person name="Mun J.H."/>
            <person name="Najar F.Z."/>
            <person name="Nicholson C."/>
            <person name="Noirot C."/>
            <person name="O'Bleness M."/>
            <person name="Paule C.R."/>
            <person name="Poulain J."/>
            <person name="Prion F."/>
            <person name="Qin B."/>
            <person name="Qu C."/>
            <person name="Retzel E.F."/>
            <person name="Riddle C."/>
            <person name="Sallet E."/>
            <person name="Samain S."/>
            <person name="Samson N."/>
            <person name="Sanders I."/>
            <person name="Saurat O."/>
            <person name="Scarpelli C."/>
            <person name="Schiex T."/>
            <person name="Segurens B."/>
            <person name="Severin A.J."/>
            <person name="Sherrier D.J."/>
            <person name="Shi R."/>
            <person name="Sims S."/>
            <person name="Singer S.R."/>
            <person name="Sinharoy S."/>
            <person name="Sterck L."/>
            <person name="Viollet A."/>
            <person name="Wang B.B."/>
            <person name="Wang K."/>
            <person name="Wang M."/>
            <person name="Wang X."/>
            <person name="Warfsmann J."/>
            <person name="Weissenbach J."/>
            <person name="White D.D."/>
            <person name="White J.D."/>
            <person name="Wiley G.B."/>
            <person name="Wincker P."/>
            <person name="Xing Y."/>
            <person name="Yang L."/>
            <person name="Yao Z."/>
            <person name="Ying F."/>
            <person name="Zhai J."/>
            <person name="Zhou L."/>
            <person name="Zuber A."/>
            <person name="Denarie J."/>
            <person name="Dixon R.A."/>
            <person name="May G.D."/>
            <person name="Schwartz D.C."/>
            <person name="Rogers J."/>
            <person name="Quetier F."/>
            <person name="Town C.D."/>
            <person name="Roe B.A."/>
        </authorList>
    </citation>
    <scope>NUCLEOTIDE SEQUENCE [LARGE SCALE GENOMIC DNA]</scope>
    <source>
        <strain evidence="4">A17</strain>
        <strain evidence="6 7">cv. Jemalong A17</strain>
    </source>
</reference>
<comment type="similarity">
    <text evidence="1">Belongs to the mTERF family.</text>
</comment>
<evidence type="ECO:0000313" key="8">
    <source>
        <dbReference type="Proteomes" id="UP000265566"/>
    </source>
</evidence>
<reference evidence="6" key="3">
    <citation type="submission" date="2015-04" db="UniProtKB">
        <authorList>
            <consortium name="EnsemblPlants"/>
        </authorList>
    </citation>
    <scope>IDENTIFICATION</scope>
    <source>
        <strain evidence="6">cv. Jemalong A17</strain>
    </source>
</reference>
<dbReference type="Proteomes" id="UP000002051">
    <property type="component" value="Chromosome 2"/>
</dbReference>
<evidence type="ECO:0000313" key="6">
    <source>
        <dbReference type="EnsemblPlants" id="KEH37298"/>
    </source>
</evidence>
<dbReference type="OrthoDB" id="637682at2759"/>
<dbReference type="PANTHER" id="PTHR13068">
    <property type="entry name" value="CGI-12 PROTEIN-RELATED"/>
    <property type="match status" value="1"/>
</dbReference>
<dbReference type="GO" id="GO:0003676">
    <property type="term" value="F:nucleic acid binding"/>
    <property type="evidence" value="ECO:0007669"/>
    <property type="project" value="InterPro"/>
</dbReference>
<evidence type="ECO:0000313" key="5">
    <source>
        <dbReference type="EMBL" id="RHN73230.1"/>
    </source>
</evidence>
<evidence type="ECO:0000256" key="1">
    <source>
        <dbReference type="ARBA" id="ARBA00007692"/>
    </source>
</evidence>
<name>A0A072V7I2_MEDTR</name>
<gene>
    <name evidence="6" type="primary">25488166</name>
    <name evidence="4" type="ordered locus">MTR_2g437200</name>
    <name evidence="5" type="ORF">MtrunA17_Chr2g0296251</name>
</gene>
<keyword evidence="2" id="KW-0806">Transcription termination</keyword>
<evidence type="ECO:0000256" key="3">
    <source>
        <dbReference type="ARBA" id="ARBA00022946"/>
    </source>
</evidence>
<evidence type="ECO:0000313" key="7">
    <source>
        <dbReference type="Proteomes" id="UP000002051"/>
    </source>
</evidence>
<sequence>MFKVFLFRNAFAISTTSFSIRFLTTTITSDSNSFTVSYLIHKFGFSHEFALKASKQLYFKTSQKPDSVLNFFKNHGFTDSHIRNVIKREPWLLSCDTQKRILPKFQFLLSIGASSSDIVHMVRCNPKFLELSLKNNQIKFEYFLSKGASSSHIISLLTSNPQILQSSLDKRIIPLFELLRMFFKTNKDTIVCLIRHSKWVASYPHHLIVANINLMSDFGVSHSVIARLLQIKPSIFCSKDLIKSLEEVKGLGFHPPITTFGAALIAKKGMSKKLWDEKVDVFKKWGWSDEDVIRAFRGRPDLLLTSIDKINLVMSFWVNQLGWDSLALAKRPHIFSYSLEKRIIPRASVLQYLVMKGLRKKNASLVAPFDYSGKMFLSKFVFSFKEESDYLLKLYEEK</sequence>
<dbReference type="HOGENOM" id="CLU_034145_1_2_1"/>
<dbReference type="FunFam" id="1.25.70.10:FF:000001">
    <property type="entry name" value="Mitochondrial transcription termination factor-like"/>
    <property type="match status" value="1"/>
</dbReference>
<dbReference type="SMART" id="SM00733">
    <property type="entry name" value="Mterf"/>
    <property type="match status" value="6"/>
</dbReference>
<dbReference type="Gramene" id="rna9024">
    <property type="protein sequence ID" value="RHN73230.1"/>
    <property type="gene ID" value="gene9024"/>
</dbReference>
<dbReference type="EMBL" id="CM001218">
    <property type="protein sequence ID" value="KEH37298.1"/>
    <property type="molecule type" value="Genomic_DNA"/>
</dbReference>
<dbReference type="InterPro" id="IPR003690">
    <property type="entry name" value="MTERF"/>
</dbReference>
<dbReference type="AlphaFoldDB" id="A0A072V7I2"/>
<reference evidence="4 7" key="2">
    <citation type="journal article" date="2014" name="BMC Genomics">
        <title>An improved genome release (version Mt4.0) for the model legume Medicago truncatula.</title>
        <authorList>
            <person name="Tang H."/>
            <person name="Krishnakumar V."/>
            <person name="Bidwell S."/>
            <person name="Rosen B."/>
            <person name="Chan A."/>
            <person name="Zhou S."/>
            <person name="Gentzbittel L."/>
            <person name="Childs K.L."/>
            <person name="Yandell M."/>
            <person name="Gundlach H."/>
            <person name="Mayer K.F."/>
            <person name="Schwartz D.C."/>
            <person name="Town C.D."/>
        </authorList>
    </citation>
    <scope>GENOME REANNOTATION</scope>
    <source>
        <strain evidence="4">A17</strain>
        <strain evidence="6 7">cv. Jemalong A17</strain>
    </source>
</reference>
<evidence type="ECO:0000313" key="4">
    <source>
        <dbReference type="EMBL" id="KEH37298.1"/>
    </source>
</evidence>
<reference evidence="5" key="5">
    <citation type="journal article" date="2018" name="Nat. Plants">
        <title>Whole-genome landscape of Medicago truncatula symbiotic genes.</title>
        <authorList>
            <person name="Pecrix Y."/>
            <person name="Gamas P."/>
            <person name="Carrere S."/>
        </authorList>
    </citation>
    <scope>NUCLEOTIDE SEQUENCE</scope>
    <source>
        <tissue evidence="5">Leaves</tissue>
    </source>
</reference>
<dbReference type="InterPro" id="IPR038538">
    <property type="entry name" value="MTERF_sf"/>
</dbReference>
<protein>
    <submittedName>
        <fullName evidence="5">Putative transcription regulator mTERF family</fullName>
    </submittedName>
    <submittedName>
        <fullName evidence="4">mTERF protein</fullName>
    </submittedName>
</protein>
<proteinExistence type="inferred from homology"/>
<dbReference type="GO" id="GO:0009658">
    <property type="term" value="P:chloroplast organization"/>
    <property type="evidence" value="ECO:0000318"/>
    <property type="project" value="GO_Central"/>
</dbReference>
<dbReference type="PANTHER" id="PTHR13068:SF91">
    <property type="entry name" value="TRANSCRIPTION TERMINATION FACTOR FAMILY PROTEIN"/>
    <property type="match status" value="1"/>
</dbReference>
<keyword evidence="3" id="KW-0809">Transit peptide</keyword>
<reference evidence="8" key="4">
    <citation type="journal article" date="2018" name="Nat. Plants">
        <title>Whole-genome landscape of Medicago truncatula symbiotic genes.</title>
        <authorList>
            <person name="Pecrix Y."/>
            <person name="Staton S.E."/>
            <person name="Sallet E."/>
            <person name="Lelandais-Briere C."/>
            <person name="Moreau S."/>
            <person name="Carrere S."/>
            <person name="Blein T."/>
            <person name="Jardinaud M.F."/>
            <person name="Latrasse D."/>
            <person name="Zouine M."/>
            <person name="Zahm M."/>
            <person name="Kreplak J."/>
            <person name="Mayjonade B."/>
            <person name="Satge C."/>
            <person name="Perez M."/>
            <person name="Cauet S."/>
            <person name="Marande W."/>
            <person name="Chantry-Darmon C."/>
            <person name="Lopez-Roques C."/>
            <person name="Bouchez O."/>
            <person name="Berard A."/>
            <person name="Debelle F."/>
            <person name="Munos S."/>
            <person name="Bendahmane A."/>
            <person name="Berges H."/>
            <person name="Niebel A."/>
            <person name="Buitink J."/>
            <person name="Frugier F."/>
            <person name="Benhamed M."/>
            <person name="Crespi M."/>
            <person name="Gouzy J."/>
            <person name="Gamas P."/>
        </authorList>
    </citation>
    <scope>NUCLEOTIDE SEQUENCE [LARGE SCALE GENOMIC DNA]</scope>
    <source>
        <strain evidence="8">cv. Jemalong A17</strain>
    </source>
</reference>
<accession>A0A072V7I2</accession>
<dbReference type="GO" id="GO:0009507">
    <property type="term" value="C:chloroplast"/>
    <property type="evidence" value="ECO:0000318"/>
    <property type="project" value="GO_Central"/>
</dbReference>
<keyword evidence="2" id="KW-0804">Transcription</keyword>
<dbReference type="Proteomes" id="UP000265566">
    <property type="component" value="Chromosome 2"/>
</dbReference>
<dbReference type="EMBL" id="PSQE01000002">
    <property type="protein sequence ID" value="RHN73230.1"/>
    <property type="molecule type" value="Genomic_DNA"/>
</dbReference>
<dbReference type="Gene3D" id="1.25.70.10">
    <property type="entry name" value="Transcription termination factor 3, mitochondrial"/>
    <property type="match status" value="2"/>
</dbReference>
<dbReference type="EnsemblPlants" id="KEH37298">
    <property type="protein sequence ID" value="KEH37298"/>
    <property type="gene ID" value="MTR_2g437200"/>
</dbReference>
<keyword evidence="7" id="KW-1185">Reference proteome</keyword>
<keyword evidence="2" id="KW-0805">Transcription regulation</keyword>
<evidence type="ECO:0000256" key="2">
    <source>
        <dbReference type="ARBA" id="ARBA00022472"/>
    </source>
</evidence>
<organism evidence="4 7">
    <name type="scientific">Medicago truncatula</name>
    <name type="common">Barrel medic</name>
    <name type="synonym">Medicago tribuloides</name>
    <dbReference type="NCBI Taxonomy" id="3880"/>
    <lineage>
        <taxon>Eukaryota</taxon>
        <taxon>Viridiplantae</taxon>
        <taxon>Streptophyta</taxon>
        <taxon>Embryophyta</taxon>
        <taxon>Tracheophyta</taxon>
        <taxon>Spermatophyta</taxon>
        <taxon>Magnoliopsida</taxon>
        <taxon>eudicotyledons</taxon>
        <taxon>Gunneridae</taxon>
        <taxon>Pentapetalae</taxon>
        <taxon>rosids</taxon>
        <taxon>fabids</taxon>
        <taxon>Fabales</taxon>
        <taxon>Fabaceae</taxon>
        <taxon>Papilionoideae</taxon>
        <taxon>50 kb inversion clade</taxon>
        <taxon>NPAAA clade</taxon>
        <taxon>Hologalegina</taxon>
        <taxon>IRL clade</taxon>
        <taxon>Trifolieae</taxon>
        <taxon>Medicago</taxon>
    </lineage>
</organism>